<dbReference type="RefSeq" id="XP_013321467.1">
    <property type="nucleotide sequence ID" value="XM_013466013.1"/>
</dbReference>
<evidence type="ECO:0000313" key="2">
    <source>
        <dbReference type="Proteomes" id="UP000054342"/>
    </source>
</evidence>
<dbReference type="GeneID" id="25322973"/>
<accession>A0A0D2EYR8</accession>
<keyword evidence="2" id="KW-1185">Reference proteome</keyword>
<dbReference type="OrthoDB" id="4148932at2759"/>
<gene>
    <name evidence="1" type="ORF">PV05_01065</name>
</gene>
<dbReference type="HOGENOM" id="CLU_1695487_0_0_1"/>
<organism evidence="1 2">
    <name type="scientific">Exophiala xenobiotica</name>
    <dbReference type="NCBI Taxonomy" id="348802"/>
    <lineage>
        <taxon>Eukaryota</taxon>
        <taxon>Fungi</taxon>
        <taxon>Dikarya</taxon>
        <taxon>Ascomycota</taxon>
        <taxon>Pezizomycotina</taxon>
        <taxon>Eurotiomycetes</taxon>
        <taxon>Chaetothyriomycetidae</taxon>
        <taxon>Chaetothyriales</taxon>
        <taxon>Herpotrichiellaceae</taxon>
        <taxon>Exophiala</taxon>
    </lineage>
</organism>
<dbReference type="AlphaFoldDB" id="A0A0D2EYR8"/>
<reference evidence="1 2" key="1">
    <citation type="submission" date="2015-01" db="EMBL/GenBank/DDBJ databases">
        <title>The Genome Sequence of Exophiala xenobiotica CBS118157.</title>
        <authorList>
            <consortium name="The Broad Institute Genomics Platform"/>
            <person name="Cuomo C."/>
            <person name="de Hoog S."/>
            <person name="Gorbushina A."/>
            <person name="Stielow B."/>
            <person name="Teixiera M."/>
            <person name="Abouelleil A."/>
            <person name="Chapman S.B."/>
            <person name="Priest M."/>
            <person name="Young S.K."/>
            <person name="Wortman J."/>
            <person name="Nusbaum C."/>
            <person name="Birren B."/>
        </authorList>
    </citation>
    <scope>NUCLEOTIDE SEQUENCE [LARGE SCALE GENOMIC DNA]</scope>
    <source>
        <strain evidence="1 2">CBS 118157</strain>
    </source>
</reference>
<protein>
    <submittedName>
        <fullName evidence="1">Uncharacterized protein</fullName>
    </submittedName>
</protein>
<dbReference type="Proteomes" id="UP000054342">
    <property type="component" value="Unassembled WGS sequence"/>
</dbReference>
<proteinExistence type="predicted"/>
<sequence length="155" mass="18040">MKRRDTGYTHWFNLEFEEILQGYTYDFYRFELLPGQLAISIASLPLAYSDRLQQLISAKSATIKTDFECSIAVEERVLCPDGKKEVETVNIDVLGAVLVCDSTVLRLDKLPNLANEPWFKEWSQYARLEGAARYKDPSWNEEERMKVQLDFDEDM</sequence>
<dbReference type="EMBL" id="KN847317">
    <property type="protein sequence ID" value="KIW60883.1"/>
    <property type="molecule type" value="Genomic_DNA"/>
</dbReference>
<evidence type="ECO:0000313" key="1">
    <source>
        <dbReference type="EMBL" id="KIW60883.1"/>
    </source>
</evidence>
<name>A0A0D2EYR8_9EURO</name>